<dbReference type="EMBL" id="GILB01002236">
    <property type="protein sequence ID" value="NUU82569.1"/>
    <property type="molecule type" value="Transcribed_RNA"/>
</dbReference>
<name>A0A6M2EGD1_9ROSI</name>
<protein>
    <submittedName>
        <fullName evidence="1">Uncharacterized protein</fullName>
    </submittedName>
</protein>
<proteinExistence type="predicted"/>
<evidence type="ECO:0000313" key="1">
    <source>
        <dbReference type="EMBL" id="NUU82569.1"/>
    </source>
</evidence>
<accession>A0A6M2EGD1</accession>
<reference evidence="1" key="1">
    <citation type="submission" date="2020-03" db="EMBL/GenBank/DDBJ databases">
        <authorList>
            <person name="Zhang R."/>
        </authorList>
    </citation>
    <scope>NUCLEOTIDE SEQUENCE</scope>
</reference>
<sequence>MILFTKLRTKGGDHKDMGSSCSCQSSKIAGGIVVIKQENKISEHVYRPITINSRIRGVKTLNVLSLSLQNVPNTADLFCYFHVSKETAVTRVTVGNRQVGKVYKWPK</sequence>
<organism evidence="1">
    <name type="scientific">Populus davidiana</name>
    <dbReference type="NCBI Taxonomy" id="266767"/>
    <lineage>
        <taxon>Eukaryota</taxon>
        <taxon>Viridiplantae</taxon>
        <taxon>Streptophyta</taxon>
        <taxon>Embryophyta</taxon>
        <taxon>Tracheophyta</taxon>
        <taxon>Spermatophyta</taxon>
        <taxon>Magnoliopsida</taxon>
        <taxon>eudicotyledons</taxon>
        <taxon>Gunneridae</taxon>
        <taxon>Pentapetalae</taxon>
        <taxon>rosids</taxon>
        <taxon>fabids</taxon>
        <taxon>Malpighiales</taxon>
        <taxon>Salicaceae</taxon>
        <taxon>Saliceae</taxon>
        <taxon>Populus</taxon>
    </lineage>
</organism>
<dbReference type="AlphaFoldDB" id="A0A6M2EGD1"/>